<dbReference type="InterPro" id="IPR003386">
    <property type="entry name" value="LACT/PDAT_acylTrfase"/>
</dbReference>
<dbReference type="EnsemblMetazoa" id="BGLB012721-RB">
    <property type="protein sequence ID" value="BGLB012721-PB"/>
    <property type="gene ID" value="BGLB012721"/>
</dbReference>
<feature type="chain" id="PRO_5014284924" description="Group XV phospholipase A2" evidence="1">
    <location>
        <begin position="33"/>
        <end position="418"/>
    </location>
</feature>
<dbReference type="GO" id="GO:0006629">
    <property type="term" value="P:lipid metabolic process"/>
    <property type="evidence" value="ECO:0007669"/>
    <property type="project" value="InterPro"/>
</dbReference>
<dbReference type="GO" id="GO:0008374">
    <property type="term" value="F:O-acyltransferase activity"/>
    <property type="evidence" value="ECO:0007669"/>
    <property type="project" value="InterPro"/>
</dbReference>
<accession>A0A2C9K3Y7</accession>
<dbReference type="PANTHER" id="PTHR11440">
    <property type="entry name" value="LECITHIN-CHOLESTEROL ACYLTRANSFERASE-RELATED"/>
    <property type="match status" value="1"/>
</dbReference>
<dbReference type="RefSeq" id="XP_013060586.2">
    <property type="nucleotide sequence ID" value="XM_013205132.2"/>
</dbReference>
<feature type="signal peptide" evidence="1">
    <location>
        <begin position="1"/>
        <end position="32"/>
    </location>
</feature>
<name>A0A2C9K3Y7_BIOGL</name>
<dbReference type="OrthoDB" id="190846at2759"/>
<sequence length="418" mass="47064">MMRTDLLMRKLILHICTVIVFSLTVCVSQIEAAPRYPVVLIPGDGGSQLVAKLNKTSAPHFICRKYTKDYESIWINLEELLPQVIDCFVDNMRLVYDKVTRTTSNSPGVDIRTVEFGGTSSVEWLDPSKPSHYLPFLSYFYSIVNDLTAFGYIRGVSVRGAPFDFRKAPNELSDYYKDLKNMIEDTYTKNNNSKVVAIAHSMGNPVFLYFLNQQPQEWKDKYIQSMIALAGVWGGAVKPLRLMASGDSLGVSVVVPLKVRPEQRSMPSTAFLMPSDKFWKPSEVLVRTESKNYTVADYKEFFSDLNFTDGYEMRKDTEMLIRDLQPPGVVVHCLHGTGVDTPETLVYGKGQFPDTYPDVMYGDGDGTVNIRSLLGCLQWQNKQQPPVHHVPIPNAEHMAILQDTTVSKYIASVVTGQL</sequence>
<reference evidence="2" key="1">
    <citation type="submission" date="2020-05" db="UniProtKB">
        <authorList>
            <consortium name="EnsemblMetazoa"/>
        </authorList>
    </citation>
    <scope>IDENTIFICATION</scope>
    <source>
        <strain evidence="2">BB02</strain>
    </source>
</reference>
<dbReference type="InterPro" id="IPR029058">
    <property type="entry name" value="AB_hydrolase_fold"/>
</dbReference>
<gene>
    <name evidence="2" type="primary">106050185</name>
</gene>
<dbReference type="VEuPathDB" id="VectorBase:BGLAX_044666"/>
<evidence type="ECO:0000313" key="2">
    <source>
        <dbReference type="EnsemblMetazoa" id="BGLB012721-PB"/>
    </source>
</evidence>
<dbReference type="RefSeq" id="XP_013060587.2">
    <property type="nucleotide sequence ID" value="XM_013205133.2"/>
</dbReference>
<dbReference type="STRING" id="6526.A0A2C9K3Y7"/>
<dbReference type="Proteomes" id="UP000076420">
    <property type="component" value="Unassembled WGS sequence"/>
</dbReference>
<dbReference type="Gene3D" id="3.40.50.1820">
    <property type="entry name" value="alpha/beta hydrolase"/>
    <property type="match status" value="2"/>
</dbReference>
<dbReference type="KEGG" id="bgt:106050185"/>
<dbReference type="Pfam" id="PF02450">
    <property type="entry name" value="LCAT"/>
    <property type="match status" value="1"/>
</dbReference>
<keyword evidence="1" id="KW-0732">Signal</keyword>
<dbReference type="AlphaFoldDB" id="A0A2C9K3Y7"/>
<dbReference type="VEuPathDB" id="VectorBase:BGLB012721"/>
<evidence type="ECO:0008006" key="4">
    <source>
        <dbReference type="Google" id="ProtNLM"/>
    </source>
</evidence>
<dbReference type="SUPFAM" id="SSF53474">
    <property type="entry name" value="alpha/beta-Hydrolases"/>
    <property type="match status" value="1"/>
</dbReference>
<dbReference type="EnsemblMetazoa" id="BGLB012721-RC">
    <property type="protein sequence ID" value="BGLB012721-PC"/>
    <property type="gene ID" value="BGLB012721"/>
</dbReference>
<evidence type="ECO:0000313" key="3">
    <source>
        <dbReference type="Proteomes" id="UP000076420"/>
    </source>
</evidence>
<organism evidence="2 3">
    <name type="scientific">Biomphalaria glabrata</name>
    <name type="common">Bloodfluke planorb</name>
    <name type="synonym">Freshwater snail</name>
    <dbReference type="NCBI Taxonomy" id="6526"/>
    <lineage>
        <taxon>Eukaryota</taxon>
        <taxon>Metazoa</taxon>
        <taxon>Spiralia</taxon>
        <taxon>Lophotrochozoa</taxon>
        <taxon>Mollusca</taxon>
        <taxon>Gastropoda</taxon>
        <taxon>Heterobranchia</taxon>
        <taxon>Euthyneura</taxon>
        <taxon>Panpulmonata</taxon>
        <taxon>Hygrophila</taxon>
        <taxon>Lymnaeoidea</taxon>
        <taxon>Planorbidae</taxon>
        <taxon>Biomphalaria</taxon>
    </lineage>
</organism>
<evidence type="ECO:0000256" key="1">
    <source>
        <dbReference type="SAM" id="SignalP"/>
    </source>
</evidence>
<protein>
    <recommendedName>
        <fullName evidence="4">Group XV phospholipase A2</fullName>
    </recommendedName>
</protein>
<proteinExistence type="predicted"/>